<dbReference type="EMBL" id="BK032510">
    <property type="protein sequence ID" value="DAF44213.1"/>
    <property type="molecule type" value="Genomic_DNA"/>
</dbReference>
<name>A0A8S5RZN1_9CAUD</name>
<proteinExistence type="predicted"/>
<sequence>MYNMNRFESYYSDTVAYVWMHTNIERSLVNGSSFYEN</sequence>
<organism evidence="1">
    <name type="scientific">Myoviridae sp. ctNQV2</name>
    <dbReference type="NCBI Taxonomy" id="2827683"/>
    <lineage>
        <taxon>Viruses</taxon>
        <taxon>Duplodnaviria</taxon>
        <taxon>Heunggongvirae</taxon>
        <taxon>Uroviricota</taxon>
        <taxon>Caudoviricetes</taxon>
    </lineage>
</organism>
<evidence type="ECO:0000313" key="1">
    <source>
        <dbReference type="EMBL" id="DAF44213.1"/>
    </source>
</evidence>
<protein>
    <submittedName>
        <fullName evidence="1">Uncharacterized protein</fullName>
    </submittedName>
</protein>
<accession>A0A8S5RZN1</accession>
<reference evidence="1" key="1">
    <citation type="journal article" date="2021" name="Proc. Natl. Acad. Sci. U.S.A.">
        <title>A Catalog of Tens of Thousands of Viruses from Human Metagenomes Reveals Hidden Associations with Chronic Diseases.</title>
        <authorList>
            <person name="Tisza M.J."/>
            <person name="Buck C.B."/>
        </authorList>
    </citation>
    <scope>NUCLEOTIDE SEQUENCE</scope>
    <source>
        <strain evidence="1">CtNQV2</strain>
    </source>
</reference>